<evidence type="ECO:0000313" key="2">
    <source>
        <dbReference type="EMBL" id="QHT00077.1"/>
    </source>
</evidence>
<dbReference type="InterPro" id="IPR029063">
    <property type="entry name" value="SAM-dependent_MTases_sf"/>
</dbReference>
<evidence type="ECO:0000259" key="1">
    <source>
        <dbReference type="Pfam" id="PF08241"/>
    </source>
</evidence>
<dbReference type="SUPFAM" id="SSF53335">
    <property type="entry name" value="S-adenosyl-L-methionine-dependent methyltransferases"/>
    <property type="match status" value="1"/>
</dbReference>
<feature type="domain" description="Methyltransferase type 11" evidence="1">
    <location>
        <begin position="106"/>
        <end position="197"/>
    </location>
</feature>
<dbReference type="InterPro" id="IPR013216">
    <property type="entry name" value="Methyltransf_11"/>
</dbReference>
<organism evidence="2">
    <name type="scientific">viral metagenome</name>
    <dbReference type="NCBI Taxonomy" id="1070528"/>
    <lineage>
        <taxon>unclassified sequences</taxon>
        <taxon>metagenomes</taxon>
        <taxon>organismal metagenomes</taxon>
    </lineage>
</organism>
<reference evidence="2" key="1">
    <citation type="journal article" date="2020" name="Nature">
        <title>Giant virus diversity and host interactions through global metagenomics.</title>
        <authorList>
            <person name="Schulz F."/>
            <person name="Roux S."/>
            <person name="Paez-Espino D."/>
            <person name="Jungbluth S."/>
            <person name="Walsh D.A."/>
            <person name="Denef V.J."/>
            <person name="McMahon K.D."/>
            <person name="Konstantinidis K.T."/>
            <person name="Eloe-Fadrosh E.A."/>
            <person name="Kyrpides N.C."/>
            <person name="Woyke T."/>
        </authorList>
    </citation>
    <scope>NUCLEOTIDE SEQUENCE</scope>
    <source>
        <strain evidence="2">GVMAG-M-3300020192-26</strain>
    </source>
</reference>
<dbReference type="GO" id="GO:0008757">
    <property type="term" value="F:S-adenosylmethionine-dependent methyltransferase activity"/>
    <property type="evidence" value="ECO:0007669"/>
    <property type="project" value="InterPro"/>
</dbReference>
<proteinExistence type="predicted"/>
<dbReference type="CDD" id="cd02440">
    <property type="entry name" value="AdoMet_MTases"/>
    <property type="match status" value="1"/>
</dbReference>
<dbReference type="Pfam" id="PF08241">
    <property type="entry name" value="Methyltransf_11"/>
    <property type="match status" value="1"/>
</dbReference>
<name>A0A6C0C6V3_9ZZZZ</name>
<dbReference type="AlphaFoldDB" id="A0A6C0C6V3"/>
<dbReference type="Gene3D" id="3.40.50.150">
    <property type="entry name" value="Vaccinia Virus protein VP39"/>
    <property type="match status" value="1"/>
</dbReference>
<sequence>MEQQMTEYLKLHNQIHKYPPKWFTSIALTNIPKESQRKYQYLLDGKGSLVNKFYDIYMVSSPGTVWNGNRTYEQRIAAAGKKVNRDALGAKIHARLMTLQNPAHFDFGSGDGTTALATSRVISAAKTYCCDVDDFMLAENKQYCDFSKITATDELIIPKDVNIITAAHVFHHLACYNMIQTRLREMYDGLPKGGLLLVREHDVAASATSEIDTRLRKYNKEVVVLMHLCYEVNEIPKRKTRAEFDAWFHGMDMCLMTKQELRQFAEGVGFTFVADSTARASDLSYYILFEKI</sequence>
<protein>
    <recommendedName>
        <fullName evidence="1">Methyltransferase type 11 domain-containing protein</fullName>
    </recommendedName>
</protein>
<dbReference type="EMBL" id="MN739352">
    <property type="protein sequence ID" value="QHT00077.1"/>
    <property type="molecule type" value="Genomic_DNA"/>
</dbReference>
<accession>A0A6C0C6V3</accession>